<feature type="compositionally biased region" description="Pro residues" evidence="1">
    <location>
        <begin position="104"/>
        <end position="119"/>
    </location>
</feature>
<comment type="caution">
    <text evidence="3">The sequence shown here is derived from an EMBL/GenBank/DDBJ whole genome shotgun (WGS) entry which is preliminary data.</text>
</comment>
<dbReference type="OrthoDB" id="5563754at2759"/>
<feature type="compositionally biased region" description="Low complexity" evidence="1">
    <location>
        <begin position="140"/>
        <end position="153"/>
    </location>
</feature>
<feature type="compositionally biased region" description="Low complexity" evidence="1">
    <location>
        <begin position="1028"/>
        <end position="1040"/>
    </location>
</feature>
<dbReference type="Proteomes" id="UP000559027">
    <property type="component" value="Unassembled WGS sequence"/>
</dbReference>
<feature type="compositionally biased region" description="Pro residues" evidence="1">
    <location>
        <begin position="1377"/>
        <end position="1392"/>
    </location>
</feature>
<feature type="compositionally biased region" description="Gly residues" evidence="1">
    <location>
        <begin position="948"/>
        <end position="958"/>
    </location>
</feature>
<feature type="compositionally biased region" description="Low complexity" evidence="1">
    <location>
        <begin position="775"/>
        <end position="785"/>
    </location>
</feature>
<feature type="compositionally biased region" description="Polar residues" evidence="1">
    <location>
        <begin position="702"/>
        <end position="722"/>
    </location>
</feature>
<sequence length="1832" mass="192772">MPVGQPQLRFPSAEGSKALTPVSSVQAGPRPAMPQTHTRSTSFFSFLSPKQQQQQQQYQDAQITTPFTHQRSQSSQGIGPPAGASPGTHYASSPMQHPQQSSPQPQPQPQPSSPPPPPSTSSTPTNNNNNEGMSANPVAQSPNSGSPGKQSPSQPAPLHPEIRSVVSLTIAHAHKIYFSGPLIRRIERQPDGQKPSRDEGWTEVWAQLGGTTLSIWDMKEIQEASRHGKEVPPAYVNVTDAFVQVLGSVTVPATATQPSKRYTNVLTLNTAGSNLLLFSCPSTNALISWASALRLSAWEKSRLEEVYTAHLIRITLNRPNAPTSLVRGKLEGWTRIRVAGQTDWKRVWMVVSAGQMDGISVGPDSTANGTFSSAQQPKRKRMSSLFSRDQIPQGPTGPVKPIITMYAGPKPKERKKPLLSFRDVTQAFAVYPERPELISRSTLIKLEGLLGDEEMAQSMKSREGWILFMPEIEGASGNQAMEMLKWVIAVHDAFDMYGRPTAWTWDPREPISLMFAYPVGPQRDLLFLDREAVESLDPRDDRTSAIRTKLLELLTERMRQQQPQLVQPRASTSRTSSEQPPTLPPISMGGSEPGAQALQNGSPSSAAASIGPQLPPLSFSGTHNQDRMLTPITEGGSIMTHGRGMSMDATTSINPTSPVATAAGQAAPDKSEPPPPVLDRGYTNSPRPTATSPPPTSPSPNVGGTSISSADVRPSVQSVRSSHSIDRVGGTASPPIQNVPKSPPPSTLPRTTSVSASVSSQSPSTTTKFETPSISASASASASGAKDSRISSNATSNQLSVTSATNEPLVSPYSPLHKPIAMALTDSRDSGERSNSPRASILTSPYSLGGDHYLAGDTISVLTSPHSIHDEAIATRASGEFQGLAQASANLHATSPPAGPGRKDSATGQTFPPSASARKPSGGTHEPEDNFLNEAGALYFMHQSRLEGGGDAVAGGVGNKQPRQVPMPTASDDEEDEEEEESESEEEFPKPPGAGLGLVASGNINNKSGRSPPVRQATPLVFGDRAQPASTSASASPKSPLGIAQAQAHAGPSSPPPPPRMSPMAAVGMPGSSQPLSPVAPLRFNHDRSGSVAGAGMSANNNAVASSSSSTRAGLGRKPSGARAQANSRMPPYNGTLPASHHSQQLTEEEEEEEGSAAASSANTDDQKTTTNMQAIHQRPPLPTSISAGSATSGNNASVSSPAPPPPQPPKSVFNNNNSNDDSAANEDVLAALSYLNVADGDATGTSGSDGQHQPPLSASSMGSGPQQKEQQQFKSSFAPSSSAAKRKAKAQAQQAAHHAATHKPGRANGRKKSKVAGAWNDSSDEEDEDDEDEDEDADSDVDPVAQRMQGSASSHGQQGRPSVYGQLAGDMAGQQGPPPHLRAPRTLPQPPSSSGSRPGTDDHHNNYAQPRRLPSDQFSDRRTYYGDDGTQIRLQSEVPQPGAARQTVWSQVLDPGRNVNPLEQNTRDTFVQLEPSETMTKAFTPQGLLSAGLQDRQDRSAKRQEELARETGASLINVPNKPPPPQTGLLGAITAHERERKREGGVGAALTEREREKRLAEERQRRFDEQQRQQMEQMQQGGSMYGGYGYNPMMNPMMMGMNPMMMNPMMTGGLTPMMTGGGMNPMMTGGGMNPMMGYPGMLNPQQMYAAQQAAAAAYQQAMMAFSTTGSQVGGEGGQPGMGPMGPHMSGGGMSPIGQNMSGGGMSPMGQNMAGGGMSPMGQNMTGGGMPGFDPRMSMMSMPMMGGMGGMGGGSGMGMGMAPTMSGNFDSRFPPGAGGSPSGSGAHGENGGLLPPGGHTGPSSQTNSPIGRGSPLVRPTDGGNDRPGTPKH</sequence>
<feature type="compositionally biased region" description="Polar residues" evidence="1">
    <location>
        <begin position="1255"/>
        <end position="1266"/>
    </location>
</feature>
<feature type="compositionally biased region" description="Polar residues" evidence="1">
    <location>
        <begin position="790"/>
        <end position="808"/>
    </location>
</feature>
<feature type="region of interest" description="Disordered" evidence="1">
    <location>
        <begin position="884"/>
        <end position="936"/>
    </location>
</feature>
<feature type="compositionally biased region" description="Basic residues" evidence="1">
    <location>
        <begin position="1300"/>
        <end position="1315"/>
    </location>
</feature>
<dbReference type="EMBL" id="JAACJO010000004">
    <property type="protein sequence ID" value="KAF5359198.1"/>
    <property type="molecule type" value="Genomic_DNA"/>
</dbReference>
<evidence type="ECO:0000313" key="4">
    <source>
        <dbReference type="Proteomes" id="UP000559027"/>
    </source>
</evidence>
<accession>A0A8H5LJC7</accession>
<evidence type="ECO:0000256" key="1">
    <source>
        <dbReference type="SAM" id="MobiDB-lite"/>
    </source>
</evidence>
<feature type="region of interest" description="Disordered" evidence="1">
    <location>
        <begin position="557"/>
        <end position="847"/>
    </location>
</feature>
<feature type="compositionally biased region" description="Polar residues" evidence="1">
    <location>
        <begin position="648"/>
        <end position="659"/>
    </location>
</feature>
<organism evidence="3 4">
    <name type="scientific">Leucocoprinus leucothites</name>
    <dbReference type="NCBI Taxonomy" id="201217"/>
    <lineage>
        <taxon>Eukaryota</taxon>
        <taxon>Fungi</taxon>
        <taxon>Dikarya</taxon>
        <taxon>Basidiomycota</taxon>
        <taxon>Agaricomycotina</taxon>
        <taxon>Agaricomycetes</taxon>
        <taxon>Agaricomycetidae</taxon>
        <taxon>Agaricales</taxon>
        <taxon>Agaricineae</taxon>
        <taxon>Agaricaceae</taxon>
        <taxon>Leucocoprinus</taxon>
    </lineage>
</organism>
<feature type="compositionally biased region" description="Acidic residues" evidence="1">
    <location>
        <begin position="1323"/>
        <end position="1342"/>
    </location>
</feature>
<protein>
    <recommendedName>
        <fullName evidence="2">PH domain-containing protein</fullName>
    </recommendedName>
</protein>
<feature type="compositionally biased region" description="Low complexity" evidence="1">
    <location>
        <begin position="51"/>
        <end position="62"/>
    </location>
</feature>
<dbReference type="Gene3D" id="2.30.29.30">
    <property type="entry name" value="Pleckstrin-homology domain (PH domain)/Phosphotyrosine-binding domain (PTB)"/>
    <property type="match status" value="1"/>
</dbReference>
<gene>
    <name evidence="3" type="ORF">D9756_003115</name>
</gene>
<feature type="region of interest" description="Disordered" evidence="1">
    <location>
        <begin position="1563"/>
        <end position="1583"/>
    </location>
</feature>
<proteinExistence type="predicted"/>
<feature type="compositionally biased region" description="Low complexity" evidence="1">
    <location>
        <begin position="1090"/>
        <end position="1110"/>
    </location>
</feature>
<feature type="compositionally biased region" description="Polar residues" evidence="1">
    <location>
        <begin position="63"/>
        <end position="77"/>
    </location>
</feature>
<feature type="region of interest" description="Disordered" evidence="1">
    <location>
        <begin position="1"/>
        <end position="158"/>
    </location>
</feature>
<feature type="compositionally biased region" description="Basic and acidic residues" evidence="1">
    <location>
        <begin position="1563"/>
        <end position="1572"/>
    </location>
</feature>
<dbReference type="InterPro" id="IPR001849">
    <property type="entry name" value="PH_domain"/>
</dbReference>
<feature type="compositionally biased region" description="Low complexity" evidence="1">
    <location>
        <begin position="1240"/>
        <end position="1251"/>
    </location>
</feature>
<feature type="compositionally biased region" description="Low complexity" evidence="1">
    <location>
        <begin position="1184"/>
        <end position="1201"/>
    </location>
</feature>
<feature type="region of interest" description="Disordered" evidence="1">
    <location>
        <begin position="1713"/>
        <end position="1737"/>
    </location>
</feature>
<feature type="region of interest" description="Disordered" evidence="1">
    <location>
        <begin position="1495"/>
        <end position="1526"/>
    </location>
</feature>
<feature type="compositionally biased region" description="Low complexity" evidence="1">
    <location>
        <begin position="92"/>
        <end position="103"/>
    </location>
</feature>
<feature type="compositionally biased region" description="Polar residues" evidence="1">
    <location>
        <begin position="560"/>
        <end position="580"/>
    </location>
</feature>
<feature type="compositionally biased region" description="Low complexity" evidence="1">
    <location>
        <begin position="1267"/>
        <end position="1284"/>
    </location>
</feature>
<reference evidence="3 4" key="1">
    <citation type="journal article" date="2020" name="ISME J.">
        <title>Uncovering the hidden diversity of litter-decomposition mechanisms in mushroom-forming fungi.</title>
        <authorList>
            <person name="Floudas D."/>
            <person name="Bentzer J."/>
            <person name="Ahren D."/>
            <person name="Johansson T."/>
            <person name="Persson P."/>
            <person name="Tunlid A."/>
        </authorList>
    </citation>
    <scope>NUCLEOTIDE SEQUENCE [LARGE SCALE GENOMIC DNA]</scope>
    <source>
        <strain evidence="3 4">CBS 146.42</strain>
    </source>
</reference>
<feature type="compositionally biased region" description="Low complexity" evidence="1">
    <location>
        <begin position="1211"/>
        <end position="1223"/>
    </location>
</feature>
<feature type="compositionally biased region" description="Polar residues" evidence="1">
    <location>
        <begin position="126"/>
        <end position="139"/>
    </location>
</feature>
<feature type="compositionally biased region" description="Acidic residues" evidence="1">
    <location>
        <begin position="971"/>
        <end position="986"/>
    </location>
</feature>
<name>A0A8H5LJC7_9AGAR</name>
<dbReference type="InterPro" id="IPR011993">
    <property type="entry name" value="PH-like_dom_sf"/>
</dbReference>
<feature type="region of interest" description="Disordered" evidence="1">
    <location>
        <begin position="948"/>
        <end position="1228"/>
    </location>
</feature>
<feature type="region of interest" description="Disordered" evidence="1">
    <location>
        <begin position="1757"/>
        <end position="1832"/>
    </location>
</feature>
<feature type="domain" description="PH" evidence="2">
    <location>
        <begin position="176"/>
        <end position="300"/>
    </location>
</feature>
<feature type="compositionally biased region" description="Low complexity" evidence="1">
    <location>
        <begin position="748"/>
        <end position="767"/>
    </location>
</feature>
<feature type="compositionally biased region" description="Basic and acidic residues" evidence="1">
    <location>
        <begin position="1496"/>
        <end position="1510"/>
    </location>
</feature>
<keyword evidence="4" id="KW-1185">Reference proteome</keyword>
<dbReference type="Pfam" id="PF25381">
    <property type="entry name" value="PH_26"/>
    <property type="match status" value="1"/>
</dbReference>
<feature type="compositionally biased region" description="Polar residues" evidence="1">
    <location>
        <begin position="35"/>
        <end position="50"/>
    </location>
</feature>
<dbReference type="InterPro" id="IPR058155">
    <property type="entry name" value="Skg3/CAF120-like_PH"/>
</dbReference>
<dbReference type="SUPFAM" id="SSF50729">
    <property type="entry name" value="PH domain-like"/>
    <property type="match status" value="1"/>
</dbReference>
<evidence type="ECO:0000313" key="3">
    <source>
        <dbReference type="EMBL" id="KAF5359198.1"/>
    </source>
</evidence>
<feature type="compositionally biased region" description="Polar residues" evidence="1">
    <location>
        <begin position="833"/>
        <end position="846"/>
    </location>
</feature>
<feature type="compositionally biased region" description="Polar residues" evidence="1">
    <location>
        <begin position="1349"/>
        <end position="1361"/>
    </location>
</feature>
<evidence type="ECO:0000259" key="2">
    <source>
        <dbReference type="SMART" id="SM00233"/>
    </source>
</evidence>
<dbReference type="SMART" id="SM00233">
    <property type="entry name" value="PH"/>
    <property type="match status" value="1"/>
</dbReference>
<feature type="compositionally biased region" description="Gly residues" evidence="1">
    <location>
        <begin position="1713"/>
        <end position="1731"/>
    </location>
</feature>
<feature type="region of interest" description="Disordered" evidence="1">
    <location>
        <begin position="1240"/>
        <end position="1426"/>
    </location>
</feature>
<feature type="compositionally biased region" description="Gly residues" evidence="1">
    <location>
        <begin position="1776"/>
        <end position="1800"/>
    </location>
</feature>